<gene>
    <name evidence="1" type="ORF">SISNIDRAFT_62343</name>
</gene>
<name>A0A164VJK4_9AGAM</name>
<evidence type="ECO:0000313" key="1">
    <source>
        <dbReference type="EMBL" id="KZS94215.1"/>
    </source>
</evidence>
<reference evidence="1 2" key="1">
    <citation type="journal article" date="2016" name="Mol. Biol. Evol.">
        <title>Comparative Genomics of Early-Diverging Mushroom-Forming Fungi Provides Insights into the Origins of Lignocellulose Decay Capabilities.</title>
        <authorList>
            <person name="Nagy L.G."/>
            <person name="Riley R."/>
            <person name="Tritt A."/>
            <person name="Adam C."/>
            <person name="Daum C."/>
            <person name="Floudas D."/>
            <person name="Sun H."/>
            <person name="Yadav J.S."/>
            <person name="Pangilinan J."/>
            <person name="Larsson K.H."/>
            <person name="Matsuura K."/>
            <person name="Barry K."/>
            <person name="Labutti K."/>
            <person name="Kuo R."/>
            <person name="Ohm R.A."/>
            <person name="Bhattacharya S.S."/>
            <person name="Shirouzu T."/>
            <person name="Yoshinaga Y."/>
            <person name="Martin F.M."/>
            <person name="Grigoriev I.V."/>
            <person name="Hibbett D.S."/>
        </authorList>
    </citation>
    <scope>NUCLEOTIDE SEQUENCE [LARGE SCALE GENOMIC DNA]</scope>
    <source>
        <strain evidence="1 2">HHB9708</strain>
    </source>
</reference>
<proteinExistence type="predicted"/>
<dbReference type="EMBL" id="KV419405">
    <property type="protein sequence ID" value="KZS94215.1"/>
    <property type="molecule type" value="Genomic_DNA"/>
</dbReference>
<sequence>MWDIRCWREFSSVTVLSFHLLLPSMILGVSELDGITLLMPITMGALIIAYQESLVITVHEFKVIIECIVGGKRMLNILVDRTFIESEILWSR</sequence>
<keyword evidence="2" id="KW-1185">Reference proteome</keyword>
<accession>A0A164VJK4</accession>
<dbReference type="Proteomes" id="UP000076722">
    <property type="component" value="Unassembled WGS sequence"/>
</dbReference>
<evidence type="ECO:0000313" key="2">
    <source>
        <dbReference type="Proteomes" id="UP000076722"/>
    </source>
</evidence>
<dbReference type="AlphaFoldDB" id="A0A164VJK4"/>
<protein>
    <submittedName>
        <fullName evidence="1">Uncharacterized protein</fullName>
    </submittedName>
</protein>
<organism evidence="1 2">
    <name type="scientific">Sistotremastrum niveocremeum HHB9708</name>
    <dbReference type="NCBI Taxonomy" id="1314777"/>
    <lineage>
        <taxon>Eukaryota</taxon>
        <taxon>Fungi</taxon>
        <taxon>Dikarya</taxon>
        <taxon>Basidiomycota</taxon>
        <taxon>Agaricomycotina</taxon>
        <taxon>Agaricomycetes</taxon>
        <taxon>Sistotremastrales</taxon>
        <taxon>Sistotremastraceae</taxon>
        <taxon>Sertulicium</taxon>
        <taxon>Sertulicium niveocremeum</taxon>
    </lineage>
</organism>